<dbReference type="AlphaFoldDB" id="A0A6I1B751"/>
<name>A0A6I1B751_PHOVU</name>
<comment type="caution">
    <text evidence="1">The sequence shown here is derived from an EMBL/GenBank/DDBJ whole genome shotgun (WGS) entry which is preliminary data.</text>
</comment>
<protein>
    <submittedName>
        <fullName evidence="1">Uncharacterized protein</fullName>
    </submittedName>
</protein>
<gene>
    <name evidence="1" type="ORF">GAY12_17995</name>
</gene>
<sequence length="74" mass="8576">MAHQKYYPEEILVEKMQSGEYGWLDYVNHYSAEWQEEYADYCTDKGLTVGEDSAAAFVRFKDGQLEEALERGDA</sequence>
<proteinExistence type="predicted"/>
<evidence type="ECO:0000313" key="2">
    <source>
        <dbReference type="Proteomes" id="UP000462015"/>
    </source>
</evidence>
<evidence type="ECO:0000313" key="1">
    <source>
        <dbReference type="EMBL" id="KAB6631833.1"/>
    </source>
</evidence>
<accession>A0A6I1B751</accession>
<reference evidence="1 2" key="1">
    <citation type="journal article" date="2019" name="Nat. Med.">
        <title>A library of human gut bacterial isolates paired with longitudinal multiomics data enables mechanistic microbiome research.</title>
        <authorList>
            <person name="Poyet M."/>
            <person name="Groussin M."/>
            <person name="Gibbons S.M."/>
            <person name="Avila-Pacheco J."/>
            <person name="Jiang X."/>
            <person name="Kearney S.M."/>
            <person name="Perrotta A.R."/>
            <person name="Berdy B."/>
            <person name="Zhao S."/>
            <person name="Lieberman T.D."/>
            <person name="Swanson P.K."/>
            <person name="Smith M."/>
            <person name="Roesemann S."/>
            <person name="Alexander J.E."/>
            <person name="Rich S.A."/>
            <person name="Livny J."/>
            <person name="Vlamakis H."/>
            <person name="Clish C."/>
            <person name="Bullock K."/>
            <person name="Deik A."/>
            <person name="Scott J."/>
            <person name="Pierce K.A."/>
            <person name="Xavier R.J."/>
            <person name="Alm E.J."/>
        </authorList>
    </citation>
    <scope>NUCLEOTIDE SEQUENCE [LARGE SCALE GENOMIC DNA]</scope>
    <source>
        <strain evidence="1 2">BIOML-A98</strain>
    </source>
</reference>
<dbReference type="EMBL" id="WDAL01000042">
    <property type="protein sequence ID" value="KAB6631833.1"/>
    <property type="molecule type" value="Genomic_DNA"/>
</dbReference>
<dbReference type="Proteomes" id="UP000462015">
    <property type="component" value="Unassembled WGS sequence"/>
</dbReference>
<organism evidence="1 2">
    <name type="scientific">Phocaeicola vulgatus</name>
    <name type="common">Bacteroides vulgatus</name>
    <dbReference type="NCBI Taxonomy" id="821"/>
    <lineage>
        <taxon>Bacteria</taxon>
        <taxon>Pseudomonadati</taxon>
        <taxon>Bacteroidota</taxon>
        <taxon>Bacteroidia</taxon>
        <taxon>Bacteroidales</taxon>
        <taxon>Bacteroidaceae</taxon>
        <taxon>Phocaeicola</taxon>
    </lineage>
</organism>